<keyword evidence="1" id="KW-0479">Metal-binding</keyword>
<feature type="region of interest" description="Disordered" evidence="2">
    <location>
        <begin position="1"/>
        <end position="50"/>
    </location>
</feature>
<dbReference type="Pfam" id="PF00098">
    <property type="entry name" value="zf-CCHC"/>
    <property type="match status" value="1"/>
</dbReference>
<feature type="compositionally biased region" description="Polar residues" evidence="2">
    <location>
        <begin position="302"/>
        <end position="364"/>
    </location>
</feature>
<evidence type="ECO:0000259" key="3">
    <source>
        <dbReference type="PROSITE" id="PS50158"/>
    </source>
</evidence>
<feature type="region of interest" description="Disordered" evidence="2">
    <location>
        <begin position="283"/>
        <end position="364"/>
    </location>
</feature>
<reference evidence="5" key="1">
    <citation type="journal article" date="2020" name="Microb. Genom.">
        <title>Genetic diversity of clinical and environmental Mucorales isolates obtained from an investigation of mucormycosis cases among solid organ transplant recipients.</title>
        <authorList>
            <person name="Nguyen M.H."/>
            <person name="Kaul D."/>
            <person name="Muto C."/>
            <person name="Cheng S.J."/>
            <person name="Richter R.A."/>
            <person name="Bruno V.M."/>
            <person name="Liu G."/>
            <person name="Beyhan S."/>
            <person name="Sundermann A.J."/>
            <person name="Mounaud S."/>
            <person name="Pasculle A.W."/>
            <person name="Nierman W.C."/>
            <person name="Driscoll E."/>
            <person name="Cumbie R."/>
            <person name="Clancy C.J."/>
            <person name="Dupont C.L."/>
        </authorList>
    </citation>
    <scope>NUCLEOTIDE SEQUENCE</scope>
    <source>
        <strain evidence="4">GL11</strain>
        <strain evidence="5">GL16</strain>
    </source>
</reference>
<keyword evidence="1" id="KW-0863">Zinc-finger</keyword>
<sequence>MGTSATEISTPSSGFRDAVQGTLPSHAPRVFKPSSSRHANSNNHPATSATSTPAYISIFTDALSPATPLSYATGSSDCSVTYTVPTNLRHLDVPLLNKLRQQFPYGVGYAIQHKEQGHSLSVEVALNSDETCNKAIAEPIVIDEVSFPAARTFSTTLTRFNFSGVPMESPVETRDTILKLFSRYGTVIDIVLHLDDISSQWFRGNGHVLVDLQDTSNDCSPQYKLDYNDKTSILVTWSRMPKHCRYCKAMGHTRDSCPERPRENRTCFTCGVRGHLSIDCTRAPPSELAHSKRSRQVAPESRISSRNIVTPTSILQRETTSTDAPMDQSISSNTPSTAIPGSTINSSKFSPSNSVDANTSTLPDNANLQVLSEIEDHDMDTNGNNSTTSSHSDLHPPAPTVETNTVLNTINSQQPSPAPAAPVRRSTRANFGKPGVRLGDE</sequence>
<dbReference type="PROSITE" id="PS50158">
    <property type="entry name" value="ZF_CCHC"/>
    <property type="match status" value="1"/>
</dbReference>
<feature type="domain" description="CCHC-type" evidence="3">
    <location>
        <begin position="267"/>
        <end position="282"/>
    </location>
</feature>
<dbReference type="Proteomes" id="UP000717996">
    <property type="component" value="Unassembled WGS sequence"/>
</dbReference>
<organism evidence="5 7">
    <name type="scientific">Rhizopus oryzae</name>
    <name type="common">Mucormycosis agent</name>
    <name type="synonym">Rhizopus arrhizus var. delemar</name>
    <dbReference type="NCBI Taxonomy" id="64495"/>
    <lineage>
        <taxon>Eukaryota</taxon>
        <taxon>Fungi</taxon>
        <taxon>Fungi incertae sedis</taxon>
        <taxon>Mucoromycota</taxon>
        <taxon>Mucoromycotina</taxon>
        <taxon>Mucoromycetes</taxon>
        <taxon>Mucorales</taxon>
        <taxon>Mucorineae</taxon>
        <taxon>Rhizopodaceae</taxon>
        <taxon>Rhizopus</taxon>
    </lineage>
</organism>
<dbReference type="SMART" id="SM00343">
    <property type="entry name" value="ZnF_C2HC"/>
    <property type="match status" value="2"/>
</dbReference>
<feature type="compositionally biased region" description="Polar residues" evidence="2">
    <location>
        <begin position="1"/>
        <end position="13"/>
    </location>
</feature>
<dbReference type="SUPFAM" id="SSF57756">
    <property type="entry name" value="Retrovirus zinc finger-like domains"/>
    <property type="match status" value="1"/>
</dbReference>
<dbReference type="EMBL" id="JAANIT010004322">
    <property type="protein sequence ID" value="KAG1532768.1"/>
    <property type="molecule type" value="Genomic_DNA"/>
</dbReference>
<protein>
    <recommendedName>
        <fullName evidence="3">CCHC-type domain-containing protein</fullName>
    </recommendedName>
</protein>
<evidence type="ECO:0000256" key="1">
    <source>
        <dbReference type="PROSITE-ProRule" id="PRU00047"/>
    </source>
</evidence>
<dbReference type="Proteomes" id="UP000716291">
    <property type="component" value="Unassembled WGS sequence"/>
</dbReference>
<feature type="compositionally biased region" description="Low complexity" evidence="2">
    <location>
        <begin position="381"/>
        <end position="390"/>
    </location>
</feature>
<dbReference type="InterPro" id="IPR001878">
    <property type="entry name" value="Znf_CCHC"/>
</dbReference>
<accession>A0A9P6XUQ9</accession>
<keyword evidence="1" id="KW-0862">Zinc</keyword>
<dbReference type="OrthoDB" id="2288314at2759"/>
<evidence type="ECO:0000313" key="4">
    <source>
        <dbReference type="EMBL" id="KAG1299552.1"/>
    </source>
</evidence>
<evidence type="ECO:0000313" key="7">
    <source>
        <dbReference type="Proteomes" id="UP000717996"/>
    </source>
</evidence>
<dbReference type="Gene3D" id="4.10.60.10">
    <property type="entry name" value="Zinc finger, CCHC-type"/>
    <property type="match status" value="1"/>
</dbReference>
<dbReference type="GO" id="GO:0003676">
    <property type="term" value="F:nucleic acid binding"/>
    <property type="evidence" value="ECO:0007669"/>
    <property type="project" value="InterPro"/>
</dbReference>
<comment type="caution">
    <text evidence="5">The sequence shown here is derived from an EMBL/GenBank/DDBJ whole genome shotgun (WGS) entry which is preliminary data.</text>
</comment>
<feature type="region of interest" description="Disordered" evidence="2">
    <location>
        <begin position="377"/>
        <end position="441"/>
    </location>
</feature>
<gene>
    <name evidence="5" type="ORF">G6F51_012948</name>
    <name evidence="4" type="ORF">G6F64_012830</name>
</gene>
<evidence type="ECO:0000256" key="2">
    <source>
        <dbReference type="SAM" id="MobiDB-lite"/>
    </source>
</evidence>
<dbReference type="EMBL" id="JAANQT010004326">
    <property type="protein sequence ID" value="KAG1299552.1"/>
    <property type="molecule type" value="Genomic_DNA"/>
</dbReference>
<feature type="compositionally biased region" description="Polar residues" evidence="2">
    <location>
        <begin position="33"/>
        <end position="50"/>
    </location>
</feature>
<evidence type="ECO:0000313" key="5">
    <source>
        <dbReference type="EMBL" id="KAG1532768.1"/>
    </source>
</evidence>
<dbReference type="GO" id="GO:0008270">
    <property type="term" value="F:zinc ion binding"/>
    <property type="evidence" value="ECO:0007669"/>
    <property type="project" value="UniProtKB-KW"/>
</dbReference>
<dbReference type="InterPro" id="IPR036875">
    <property type="entry name" value="Znf_CCHC_sf"/>
</dbReference>
<dbReference type="AlphaFoldDB" id="A0A9P6XUQ9"/>
<name>A0A9P6XUQ9_RHIOR</name>
<evidence type="ECO:0000313" key="6">
    <source>
        <dbReference type="Proteomes" id="UP000716291"/>
    </source>
</evidence>
<keyword evidence="6" id="KW-1185">Reference proteome</keyword>
<feature type="compositionally biased region" description="Polar residues" evidence="2">
    <location>
        <begin position="401"/>
        <end position="411"/>
    </location>
</feature>
<proteinExistence type="predicted"/>